<keyword evidence="2" id="KW-1185">Reference proteome</keyword>
<evidence type="ECO:0000313" key="2">
    <source>
        <dbReference type="Proteomes" id="UP001219525"/>
    </source>
</evidence>
<gene>
    <name evidence="1" type="ORF">GGX14DRAFT_359300</name>
</gene>
<protein>
    <submittedName>
        <fullName evidence="1">Uncharacterized protein</fullName>
    </submittedName>
</protein>
<dbReference type="Proteomes" id="UP001219525">
    <property type="component" value="Unassembled WGS sequence"/>
</dbReference>
<accession>A0AAD6VKM7</accession>
<reference evidence="1" key="1">
    <citation type="submission" date="2023-03" db="EMBL/GenBank/DDBJ databases">
        <title>Massive genome expansion in bonnet fungi (Mycena s.s.) driven by repeated elements and novel gene families across ecological guilds.</title>
        <authorList>
            <consortium name="Lawrence Berkeley National Laboratory"/>
            <person name="Harder C.B."/>
            <person name="Miyauchi S."/>
            <person name="Viragh M."/>
            <person name="Kuo A."/>
            <person name="Thoen E."/>
            <person name="Andreopoulos B."/>
            <person name="Lu D."/>
            <person name="Skrede I."/>
            <person name="Drula E."/>
            <person name="Henrissat B."/>
            <person name="Morin E."/>
            <person name="Kohler A."/>
            <person name="Barry K."/>
            <person name="LaButti K."/>
            <person name="Morin E."/>
            <person name="Salamov A."/>
            <person name="Lipzen A."/>
            <person name="Mereny Z."/>
            <person name="Hegedus B."/>
            <person name="Baldrian P."/>
            <person name="Stursova M."/>
            <person name="Weitz H."/>
            <person name="Taylor A."/>
            <person name="Grigoriev I.V."/>
            <person name="Nagy L.G."/>
            <person name="Martin F."/>
            <person name="Kauserud H."/>
        </authorList>
    </citation>
    <scope>NUCLEOTIDE SEQUENCE</scope>
    <source>
        <strain evidence="1">9144</strain>
    </source>
</reference>
<evidence type="ECO:0000313" key="1">
    <source>
        <dbReference type="EMBL" id="KAJ7215887.1"/>
    </source>
</evidence>
<comment type="caution">
    <text evidence="1">The sequence shown here is derived from an EMBL/GenBank/DDBJ whole genome shotgun (WGS) entry which is preliminary data.</text>
</comment>
<sequence>MVQRFPVSQRDPPALHRALVKCVNKHGLRFETINPPAEILRAMPLWHHPGEDSERRQENNGQRARCLRKNHAALVMGDGVDIASRLMDPQHSNRATCTCDGCTEDRDRRGCEDPHACAAKAASRLRQIRPRWVP</sequence>
<name>A0AAD6VKM7_9AGAR</name>
<feature type="non-terminal residue" evidence="1">
    <location>
        <position position="134"/>
    </location>
</feature>
<organism evidence="1 2">
    <name type="scientific">Mycena pura</name>
    <dbReference type="NCBI Taxonomy" id="153505"/>
    <lineage>
        <taxon>Eukaryota</taxon>
        <taxon>Fungi</taxon>
        <taxon>Dikarya</taxon>
        <taxon>Basidiomycota</taxon>
        <taxon>Agaricomycotina</taxon>
        <taxon>Agaricomycetes</taxon>
        <taxon>Agaricomycetidae</taxon>
        <taxon>Agaricales</taxon>
        <taxon>Marasmiineae</taxon>
        <taxon>Mycenaceae</taxon>
        <taxon>Mycena</taxon>
    </lineage>
</organism>
<proteinExistence type="predicted"/>
<dbReference type="AlphaFoldDB" id="A0AAD6VKM7"/>
<dbReference type="EMBL" id="JARJCW010000016">
    <property type="protein sequence ID" value="KAJ7215887.1"/>
    <property type="molecule type" value="Genomic_DNA"/>
</dbReference>